<reference evidence="1 2" key="1">
    <citation type="submission" date="2024-02" db="EMBL/GenBank/DDBJ databases">
        <title>Chromosome-scale genome assembly of the rough periwinkle Littorina saxatilis.</title>
        <authorList>
            <person name="De Jode A."/>
            <person name="Faria R."/>
            <person name="Formenti G."/>
            <person name="Sims Y."/>
            <person name="Smith T.P."/>
            <person name="Tracey A."/>
            <person name="Wood J.M.D."/>
            <person name="Zagrodzka Z.B."/>
            <person name="Johannesson K."/>
            <person name="Butlin R.K."/>
            <person name="Leder E.H."/>
        </authorList>
    </citation>
    <scope>NUCLEOTIDE SEQUENCE [LARGE SCALE GENOMIC DNA]</scope>
    <source>
        <strain evidence="1">Snail1</strain>
        <tissue evidence="1">Muscle</tissue>
    </source>
</reference>
<name>A0AAN9AR47_9CAEN</name>
<evidence type="ECO:0000313" key="1">
    <source>
        <dbReference type="EMBL" id="KAK7091499.1"/>
    </source>
</evidence>
<keyword evidence="2" id="KW-1185">Reference proteome</keyword>
<dbReference type="EMBL" id="JBAMIC010000022">
    <property type="protein sequence ID" value="KAK7091499.1"/>
    <property type="molecule type" value="Genomic_DNA"/>
</dbReference>
<dbReference type="Proteomes" id="UP001374579">
    <property type="component" value="Unassembled WGS sequence"/>
</dbReference>
<protein>
    <submittedName>
        <fullName evidence="1">Uncharacterized protein</fullName>
    </submittedName>
</protein>
<evidence type="ECO:0000313" key="2">
    <source>
        <dbReference type="Proteomes" id="UP001374579"/>
    </source>
</evidence>
<comment type="caution">
    <text evidence="1">The sequence shown here is derived from an EMBL/GenBank/DDBJ whole genome shotgun (WGS) entry which is preliminary data.</text>
</comment>
<accession>A0AAN9AR47</accession>
<organism evidence="1 2">
    <name type="scientific">Littorina saxatilis</name>
    <dbReference type="NCBI Taxonomy" id="31220"/>
    <lineage>
        <taxon>Eukaryota</taxon>
        <taxon>Metazoa</taxon>
        <taxon>Spiralia</taxon>
        <taxon>Lophotrochozoa</taxon>
        <taxon>Mollusca</taxon>
        <taxon>Gastropoda</taxon>
        <taxon>Caenogastropoda</taxon>
        <taxon>Littorinimorpha</taxon>
        <taxon>Littorinoidea</taxon>
        <taxon>Littorinidae</taxon>
        <taxon>Littorina</taxon>
    </lineage>
</organism>
<proteinExistence type="predicted"/>
<dbReference type="AlphaFoldDB" id="A0AAN9AR47"/>
<sequence length="349" mass="39169">MRYGNDTKLFWRTGYKLFHGKFLRFMGGPKHEGNLLDGSGSSVDNRLEPVDAKINFAVPASKFLETSAVIKTEIKPGVIDDCLKTVAKHSKQVKVSFDSKKINGSLTHKKGDVDLFGCENAPTFAQLNERKMQELQILKDMAQKAELGTLTHTDIQNAVHLISVRIKELRQMACLKTEGVKEFKALGQPDWRTSKYVFVISSLQSSLFEIAATIQTSLKNTDQLCHLAAKLQGTDHLYCLGNGTLHMQDQNNYVCISSSKQETETTENPDITRCILRQRTPEWQDLRSSGKVSGSSAHRSMGLNSFKDQAVRRSQRTGSGEAIVYRQRLFVFLFPPSSVLLNACRIFFN</sequence>
<gene>
    <name evidence="1" type="ORF">V1264_009170</name>
</gene>